<sequence length="163" mass="18870">MENIWAPWRMDYILNNKENGCIFCNKSKENKDENNLILLRKNLCFAIMNLYPYNNGHIMIAPYRHFGNVTEANKEESLEIFETMQVCLKILEKTFKPDGFNVGINLGKVAGAGIKDHVHLHIVPRWEGDTNFMPVLADVRVIPEHISKTYKTLKKMFEGLESL</sequence>
<feature type="binding site" evidence="3">
    <location>
        <position position="49"/>
    </location>
    <ligand>
        <name>substrate</name>
    </ligand>
</feature>
<comment type="caution">
    <text evidence="6">The sequence shown here is derived from an EMBL/GenBank/DDBJ whole genome shotgun (WGS) entry which is preliminary data.</text>
</comment>
<dbReference type="SUPFAM" id="SSF54197">
    <property type="entry name" value="HIT-like"/>
    <property type="match status" value="1"/>
</dbReference>
<feature type="binding site" evidence="3">
    <location>
        <position position="121"/>
    </location>
    <ligand>
        <name>substrate</name>
    </ligand>
</feature>
<dbReference type="PROSITE" id="PS51084">
    <property type="entry name" value="HIT_2"/>
    <property type="match status" value="1"/>
</dbReference>
<dbReference type="InterPro" id="IPR036265">
    <property type="entry name" value="HIT-like_sf"/>
</dbReference>
<evidence type="ECO:0000259" key="5">
    <source>
        <dbReference type="PROSITE" id="PS51084"/>
    </source>
</evidence>
<proteinExistence type="predicted"/>
<evidence type="ECO:0000256" key="3">
    <source>
        <dbReference type="PIRSR" id="PIRSR639383-2"/>
    </source>
</evidence>
<dbReference type="InterPro" id="IPR011146">
    <property type="entry name" value="HIT-like"/>
</dbReference>
<gene>
    <name evidence="6" type="ORF">A3G31_01425</name>
</gene>
<reference evidence="6 7" key="1">
    <citation type="journal article" date="2016" name="Nat. Commun.">
        <title>Thousands of microbial genomes shed light on interconnected biogeochemical processes in an aquifer system.</title>
        <authorList>
            <person name="Anantharaman K."/>
            <person name="Brown C.T."/>
            <person name="Hug L.A."/>
            <person name="Sharon I."/>
            <person name="Castelle C.J."/>
            <person name="Probst A.J."/>
            <person name="Thomas B.C."/>
            <person name="Singh A."/>
            <person name="Wilkins M.J."/>
            <person name="Karaoz U."/>
            <person name="Brodie E.L."/>
            <person name="Williams K.H."/>
            <person name="Hubbard S.S."/>
            <person name="Banfield J.F."/>
        </authorList>
    </citation>
    <scope>NUCLEOTIDE SEQUENCE [LARGE SCALE GENOMIC DNA]</scope>
</reference>
<dbReference type="InterPro" id="IPR039383">
    <property type="entry name" value="FHIT"/>
</dbReference>
<dbReference type="InterPro" id="IPR052908">
    <property type="entry name" value="AP-4-A_phosphorylase"/>
</dbReference>
<dbReference type="PANTHER" id="PTHR42997:SF1">
    <property type="entry name" value="AP-4-A PHOSPHORYLASE"/>
    <property type="match status" value="1"/>
</dbReference>
<evidence type="ECO:0000313" key="6">
    <source>
        <dbReference type="EMBL" id="OGL55455.1"/>
    </source>
</evidence>
<keyword evidence="6" id="KW-0378">Hydrolase</keyword>
<dbReference type="Gene3D" id="3.30.428.10">
    <property type="entry name" value="HIT-like"/>
    <property type="match status" value="1"/>
</dbReference>
<feature type="domain" description="HIT" evidence="5">
    <location>
        <begin position="22"/>
        <end position="132"/>
    </location>
</feature>
<dbReference type="PANTHER" id="PTHR42997">
    <property type="entry name" value="HIT FAMILY HYDROLASE"/>
    <property type="match status" value="1"/>
</dbReference>
<dbReference type="AlphaFoldDB" id="A0A1F7SNU2"/>
<evidence type="ECO:0000313" key="7">
    <source>
        <dbReference type="Proteomes" id="UP000178082"/>
    </source>
</evidence>
<keyword evidence="1" id="KW-0547">Nucleotide-binding</keyword>
<dbReference type="CDD" id="cd01275">
    <property type="entry name" value="FHIT"/>
    <property type="match status" value="1"/>
</dbReference>
<evidence type="ECO:0000256" key="4">
    <source>
        <dbReference type="PROSITE-ProRule" id="PRU00464"/>
    </source>
</evidence>
<feature type="short sequence motif" description="Histidine triad motif" evidence="4">
    <location>
        <begin position="117"/>
        <end position="121"/>
    </location>
</feature>
<evidence type="ECO:0000256" key="2">
    <source>
        <dbReference type="PIRSR" id="PIRSR639383-1"/>
    </source>
</evidence>
<dbReference type="GO" id="GO:0016787">
    <property type="term" value="F:hydrolase activity"/>
    <property type="evidence" value="ECO:0007669"/>
    <property type="project" value="UniProtKB-KW"/>
</dbReference>
<dbReference type="Pfam" id="PF01230">
    <property type="entry name" value="HIT"/>
    <property type="match status" value="1"/>
</dbReference>
<protein>
    <submittedName>
        <fullName evidence="6">HIT family hydrolase</fullName>
    </submittedName>
</protein>
<dbReference type="EMBL" id="MGDI01000001">
    <property type="protein sequence ID" value="OGL55455.1"/>
    <property type="molecule type" value="Genomic_DNA"/>
</dbReference>
<dbReference type="GO" id="GO:0000166">
    <property type="term" value="F:nucleotide binding"/>
    <property type="evidence" value="ECO:0007669"/>
    <property type="project" value="UniProtKB-KW"/>
</dbReference>
<organism evidence="6 7">
    <name type="scientific">Candidatus Schekmanbacteria bacterium RIFCSPLOWO2_12_FULL_38_15</name>
    <dbReference type="NCBI Taxonomy" id="1817883"/>
    <lineage>
        <taxon>Bacteria</taxon>
        <taxon>Candidatus Schekmaniibacteriota</taxon>
    </lineage>
</organism>
<dbReference type="Proteomes" id="UP000178082">
    <property type="component" value="Unassembled WGS sequence"/>
</dbReference>
<accession>A0A1F7SNU2</accession>
<feature type="active site" description="Tele-AMP-histidine intermediate" evidence="2">
    <location>
        <position position="119"/>
    </location>
</feature>
<name>A0A1F7SNU2_9BACT</name>
<evidence type="ECO:0000256" key="1">
    <source>
        <dbReference type="ARBA" id="ARBA00022741"/>
    </source>
</evidence>
<dbReference type="STRING" id="1817883.A3G31_01425"/>